<name>A0A382EBN0_9ZZZZ</name>
<reference evidence="5" key="1">
    <citation type="submission" date="2018-05" db="EMBL/GenBank/DDBJ databases">
        <authorList>
            <person name="Lanie J.A."/>
            <person name="Ng W.-L."/>
            <person name="Kazmierczak K.M."/>
            <person name="Andrzejewski T.M."/>
            <person name="Davidsen T.M."/>
            <person name="Wayne K.J."/>
            <person name="Tettelin H."/>
            <person name="Glass J.I."/>
            <person name="Rusch D."/>
            <person name="Podicherti R."/>
            <person name="Tsui H.-C.T."/>
            <person name="Winkler M.E."/>
        </authorList>
    </citation>
    <scope>NUCLEOTIDE SEQUENCE</scope>
</reference>
<keyword evidence="3 4" id="KW-0472">Membrane</keyword>
<feature type="transmembrane region" description="Helical" evidence="4">
    <location>
        <begin position="12"/>
        <end position="31"/>
    </location>
</feature>
<evidence type="ECO:0000256" key="2">
    <source>
        <dbReference type="ARBA" id="ARBA00022989"/>
    </source>
</evidence>
<dbReference type="InterPro" id="IPR009248">
    <property type="entry name" value="SbmA_BacA"/>
</dbReference>
<feature type="transmembrane region" description="Helical" evidence="4">
    <location>
        <begin position="71"/>
        <end position="91"/>
    </location>
</feature>
<dbReference type="GO" id="GO:0005524">
    <property type="term" value="F:ATP binding"/>
    <property type="evidence" value="ECO:0007669"/>
    <property type="project" value="InterPro"/>
</dbReference>
<accession>A0A382EBN0</accession>
<dbReference type="AlphaFoldDB" id="A0A382EBN0"/>
<dbReference type="GO" id="GO:0015833">
    <property type="term" value="P:peptide transport"/>
    <property type="evidence" value="ECO:0007669"/>
    <property type="project" value="InterPro"/>
</dbReference>
<feature type="transmembrane region" description="Helical" evidence="4">
    <location>
        <begin position="173"/>
        <end position="194"/>
    </location>
</feature>
<evidence type="ECO:0000256" key="4">
    <source>
        <dbReference type="SAM" id="Phobius"/>
    </source>
</evidence>
<protein>
    <submittedName>
        <fullName evidence="5">Uncharacterized protein</fullName>
    </submittedName>
</protein>
<evidence type="ECO:0000256" key="1">
    <source>
        <dbReference type="ARBA" id="ARBA00022692"/>
    </source>
</evidence>
<keyword evidence="2 4" id="KW-1133">Transmembrane helix</keyword>
<dbReference type="GO" id="GO:1904680">
    <property type="term" value="F:peptide transmembrane transporter activity"/>
    <property type="evidence" value="ECO:0007669"/>
    <property type="project" value="InterPro"/>
</dbReference>
<dbReference type="SUPFAM" id="SSF90123">
    <property type="entry name" value="ABC transporter transmembrane region"/>
    <property type="match status" value="1"/>
</dbReference>
<keyword evidence="1 4" id="KW-0812">Transmembrane</keyword>
<evidence type="ECO:0000256" key="3">
    <source>
        <dbReference type="ARBA" id="ARBA00023136"/>
    </source>
</evidence>
<dbReference type="Pfam" id="PF05992">
    <property type="entry name" value="SbmA_BacA"/>
    <property type="match status" value="1"/>
</dbReference>
<sequence>MFKFFTNPKWYAWAYVGSVVILTSIWVQVQIDVKINEWFGEFYDMIQKALGTPNAITMQEYMGALADFAKLAALAIILGLAISFLTSHFLFRWRTAMVDWYHSVFDKARTIEGASQRVQEDTIKFSRIMEGLGTALIESVLVLVEFFPLLMTLSLGIPILWFGDWQYGLVSGAFIWAVGGTVLMIILAWVLRLVGIEYDLQKKEAAYRKILVIAEDDGGIRPKTLEELFQGVRQIHFKSYLYYLYFSIGRLAYLQANVLAAYIFLAPAIVAGVMTLGVMQQIIRAFGRVEGSLQYLFRAWPTIIELASVYKRLREFENQIEINIQQENLKNPIE</sequence>
<organism evidence="5">
    <name type="scientific">marine metagenome</name>
    <dbReference type="NCBI Taxonomy" id="408172"/>
    <lineage>
        <taxon>unclassified sequences</taxon>
        <taxon>metagenomes</taxon>
        <taxon>ecological metagenomes</taxon>
    </lineage>
</organism>
<dbReference type="InterPro" id="IPR036640">
    <property type="entry name" value="ABC1_TM_sf"/>
</dbReference>
<dbReference type="GO" id="GO:0016020">
    <property type="term" value="C:membrane"/>
    <property type="evidence" value="ECO:0007669"/>
    <property type="project" value="InterPro"/>
</dbReference>
<proteinExistence type="predicted"/>
<dbReference type="NCBIfam" id="NF009036">
    <property type="entry name" value="PRK12369.1"/>
    <property type="match status" value="1"/>
</dbReference>
<evidence type="ECO:0000313" key="5">
    <source>
        <dbReference type="EMBL" id="SVB48206.1"/>
    </source>
</evidence>
<feature type="transmembrane region" description="Helical" evidence="4">
    <location>
        <begin position="135"/>
        <end position="161"/>
    </location>
</feature>
<dbReference type="EMBL" id="UINC01043745">
    <property type="protein sequence ID" value="SVB48206.1"/>
    <property type="molecule type" value="Genomic_DNA"/>
</dbReference>
<feature type="transmembrane region" description="Helical" evidence="4">
    <location>
        <begin position="262"/>
        <end position="279"/>
    </location>
</feature>
<gene>
    <name evidence="5" type="ORF">METZ01_LOCUS201060</name>
</gene>